<feature type="compositionally biased region" description="Low complexity" evidence="1">
    <location>
        <begin position="452"/>
        <end position="461"/>
    </location>
</feature>
<feature type="domain" description="DUF4045" evidence="2">
    <location>
        <begin position="2"/>
        <end position="650"/>
    </location>
</feature>
<dbReference type="GO" id="GO:0051016">
    <property type="term" value="P:barbed-end actin filament capping"/>
    <property type="evidence" value="ECO:0007669"/>
    <property type="project" value="TreeGrafter"/>
</dbReference>
<sequence length="1542" mass="168821">MSDEVSQFLEQVQRLRGQQIEDDEMRAREREEFLAAKRERQARREERARSISPQKSSPANTPSPNPNRRTVHLSEGLKLDSPGNDNLERFREKSLGPDKATNAVSVTEIEASSDQMAYSLPPLRNSQPQMDQDSRSTEFIASPSKGSPFPWQRRPSRPGSRPLSMVATHNATERSLNDPAAPEPLLPTSPMQIASKDKIAQSLASKDPSWFRQTADRGASSAAYRKNQVEDDDRLDMSSVRAQLPGMSMEASRERSSSRSGPGADFQGKLGAPLALNTAGFDGTAERPLIEPLVPQMTGKSSSMRTGSPTKGMGGFVQSAMMKRSDSVKRWSVANPAGLTRGDSISTNRGAVPPLATRPKSVIDTVPPTTGRPVSRHAELDDTLESLPSEHKSPQTPTRTSPVQPRKVVEEDPAFPLSPSKTTDTRRWSPIKSSWLESALNRPETSPPKPAQPKSSSQPPAWMAELNKPKERPGHRHQVSISGLKTSSPMGTVTTMNPRGLGGIFSPPDVAGPRGTTLNLNLVGDSSSSEREPSKGRSRDHDDGKVERQGSVKQTLAAGKPKPDTPPKKDFRSNLKPRAPEPATAREEEPEFKAVFGTLRRAKTQNFKAPDELKDNILRGKASLNLTEGPQKPTIRDDFKEAILKKKASFARAKLEGTGVVTNAAHHFEQPVPESLMKRAELGKNTPGTANAYLADNARPLDATKRDSFKPVPGPKRVSSPVHMSARQSAPVLAHARSPPRAKAGTELSEISESSTTRASPPSPRNLRTKKSAPSRLGDRFNPALAGLLAKGPPLASNGSREASGASESATEPSAPGPQLTHMTKNRARGPKRRAPTTTPTASAVSLPNFDMYKSTESLVKPKPERPIKSAHSSFIATQDASGEYRFPGNRDAAEKPMSISAQVQQAVQASVRARSGSIEARDSETKRPISTIHRRQPTAPGKIISDFSLPSKFTGDNAQPESPRKLDLRRMSKFLDQKTTTIDAKPELRDMNRLTHTRTGSWSPVKAERSFPEPLQPTPKRHLRSESIQSVKTAAAMFGGAAVRSPIVGPRNSTFLLPQESNIAPGAQKVPPPRPISPKPIITKSVSPKETSPKAAAHPAQVAQEPLAAPLNRSPMKQGGDVSHLLNDFFEAPRQRKPFQVDTAEILSNRFKGSAKIKTLFFHMYQITADGKQIPVSQQNERVLFEQEMYIASHNFTNEAGWKVREVYFWVGDEVYDESARGAEVFAQREAKQVGGKLVRLQQGKETGEFLQALGGVLIVRRRSSIKYDSLAPSMLCGRRYLGQVVFDEVDFDTSSLCSGFSYLIVHSGVCFLWKGKGSDVEELSCARLIGMELSLTGELMEYDEGSEPASFWEVLNRGPKPHSADHWRLKPSYERYNSRLFCSDEDSKQQIYEVAPFNQLDVSPRSIYVLDAFFEVYIIVGARAQSRYASFRNALEFAQEYAIFTASVEDRPFVPISTVVLEGAPRDLKRVFRKWTDQHCPTILNVNGNVAPGAEGAATTTSPQSPGAASRPGSRAGPALKRVRSLRIVPLTQALLALKE</sequence>
<feature type="compositionally biased region" description="Low complexity" evidence="1">
    <location>
        <begin position="783"/>
        <end position="818"/>
    </location>
</feature>
<dbReference type="STRING" id="150374.A0A0M9VTU8"/>
<dbReference type="Pfam" id="PF13254">
    <property type="entry name" value="DUF4045"/>
    <property type="match status" value="1"/>
</dbReference>
<feature type="region of interest" description="Disordered" evidence="1">
    <location>
        <begin position="1496"/>
        <end position="1520"/>
    </location>
</feature>
<dbReference type="Pfam" id="PF25480">
    <property type="entry name" value="DUF7904"/>
    <property type="match status" value="1"/>
</dbReference>
<feature type="compositionally biased region" description="Polar residues" evidence="1">
    <location>
        <begin position="479"/>
        <end position="497"/>
    </location>
</feature>
<feature type="compositionally biased region" description="Polar residues" evidence="1">
    <location>
        <begin position="1500"/>
        <end position="1509"/>
    </location>
</feature>
<evidence type="ECO:0000313" key="4">
    <source>
        <dbReference type="EMBL" id="KOS19212.1"/>
    </source>
</evidence>
<name>A0A0M9VTU8_ESCWE</name>
<proteinExistence type="predicted"/>
<dbReference type="GO" id="GO:0008154">
    <property type="term" value="P:actin polymerization or depolymerization"/>
    <property type="evidence" value="ECO:0007669"/>
    <property type="project" value="TreeGrafter"/>
</dbReference>
<feature type="region of interest" description="Disordered" evidence="1">
    <location>
        <begin position="991"/>
        <end position="1025"/>
    </location>
</feature>
<dbReference type="PANTHER" id="PTHR11977">
    <property type="entry name" value="VILLIN"/>
    <property type="match status" value="1"/>
</dbReference>
<comment type="caution">
    <text evidence="4">The sequence shown here is derived from an EMBL/GenBank/DDBJ whole genome shotgun (WGS) entry which is preliminary data.</text>
</comment>
<dbReference type="SMART" id="SM00262">
    <property type="entry name" value="GEL"/>
    <property type="match status" value="2"/>
</dbReference>
<feature type="compositionally biased region" description="Polar residues" evidence="1">
    <location>
        <begin position="1"/>
        <end position="10"/>
    </location>
</feature>
<reference evidence="4 5" key="1">
    <citation type="submission" date="2015-07" db="EMBL/GenBank/DDBJ databases">
        <title>The genome of the fungus Escovopsis weberi, a specialized disease agent of ant agriculture.</title>
        <authorList>
            <person name="de Man T.J."/>
            <person name="Stajich J.E."/>
            <person name="Kubicek C.P."/>
            <person name="Chenthamara K."/>
            <person name="Atanasova L."/>
            <person name="Druzhinina I.S."/>
            <person name="Birnbaum S."/>
            <person name="Barribeau S.M."/>
            <person name="Teiling C."/>
            <person name="Suen G."/>
            <person name="Currie C."/>
            <person name="Gerardo N.M."/>
        </authorList>
    </citation>
    <scope>NUCLEOTIDE SEQUENCE [LARGE SCALE GENOMIC DNA]</scope>
</reference>
<organism evidence="4 5">
    <name type="scientific">Escovopsis weberi</name>
    <dbReference type="NCBI Taxonomy" id="150374"/>
    <lineage>
        <taxon>Eukaryota</taxon>
        <taxon>Fungi</taxon>
        <taxon>Dikarya</taxon>
        <taxon>Ascomycota</taxon>
        <taxon>Pezizomycotina</taxon>
        <taxon>Sordariomycetes</taxon>
        <taxon>Hypocreomycetidae</taxon>
        <taxon>Hypocreales</taxon>
        <taxon>Hypocreaceae</taxon>
        <taxon>Escovopsis</taxon>
    </lineage>
</organism>
<feature type="domain" description="DUF7904" evidence="3">
    <location>
        <begin position="1165"/>
        <end position="1263"/>
    </location>
</feature>
<feature type="compositionally biased region" description="Basic and acidic residues" evidence="1">
    <location>
        <begin position="25"/>
        <end position="49"/>
    </location>
</feature>
<dbReference type="GO" id="GO:0005546">
    <property type="term" value="F:phosphatidylinositol-4,5-bisphosphate binding"/>
    <property type="evidence" value="ECO:0007669"/>
    <property type="project" value="TreeGrafter"/>
</dbReference>
<evidence type="ECO:0000259" key="2">
    <source>
        <dbReference type="Pfam" id="PF13254"/>
    </source>
</evidence>
<feature type="compositionally biased region" description="Polar residues" evidence="1">
    <location>
        <begin position="871"/>
        <end position="881"/>
    </location>
</feature>
<dbReference type="GO" id="GO:0051015">
    <property type="term" value="F:actin filament binding"/>
    <property type="evidence" value="ECO:0007669"/>
    <property type="project" value="InterPro"/>
</dbReference>
<feature type="compositionally biased region" description="Polar residues" evidence="1">
    <location>
        <begin position="394"/>
        <end position="403"/>
    </location>
</feature>
<evidence type="ECO:0000256" key="1">
    <source>
        <dbReference type="SAM" id="MobiDB-lite"/>
    </source>
</evidence>
<dbReference type="GO" id="GO:0051014">
    <property type="term" value="P:actin filament severing"/>
    <property type="evidence" value="ECO:0007669"/>
    <property type="project" value="TreeGrafter"/>
</dbReference>
<feature type="compositionally biased region" description="Polar residues" evidence="1">
    <location>
        <begin position="102"/>
        <end position="116"/>
    </location>
</feature>
<dbReference type="InterPro" id="IPR029006">
    <property type="entry name" value="ADF-H/Gelsolin-like_dom_sf"/>
</dbReference>
<dbReference type="InterPro" id="IPR057226">
    <property type="entry name" value="DUF7904"/>
</dbReference>
<feature type="region of interest" description="Disordered" evidence="1">
    <location>
        <begin position="1084"/>
        <end position="1103"/>
    </location>
</feature>
<evidence type="ECO:0000259" key="3">
    <source>
        <dbReference type="Pfam" id="PF25480"/>
    </source>
</evidence>
<feature type="compositionally biased region" description="Basic and acidic residues" evidence="1">
    <location>
        <begin position="561"/>
        <end position="573"/>
    </location>
</feature>
<feature type="compositionally biased region" description="Basic residues" evidence="1">
    <location>
        <begin position="824"/>
        <end position="835"/>
    </location>
</feature>
<dbReference type="EMBL" id="LGSR01000020">
    <property type="protein sequence ID" value="KOS19212.1"/>
    <property type="molecule type" value="Genomic_DNA"/>
</dbReference>
<dbReference type="PANTHER" id="PTHR11977:SF133">
    <property type="entry name" value="DUF4045 DOMAIN-CONTAINING PROTEIN"/>
    <property type="match status" value="1"/>
</dbReference>
<feature type="region of interest" description="Disordered" evidence="1">
    <location>
        <begin position="1"/>
        <end position="270"/>
    </location>
</feature>
<feature type="compositionally biased region" description="Basic and acidic residues" evidence="1">
    <location>
        <begin position="86"/>
        <end position="96"/>
    </location>
</feature>
<protein>
    <submittedName>
        <fullName evidence="4">Advillin</fullName>
    </submittedName>
</protein>
<dbReference type="InterPro" id="IPR007122">
    <property type="entry name" value="Villin/Gelsolin"/>
</dbReference>
<dbReference type="GO" id="GO:0005737">
    <property type="term" value="C:cytoplasm"/>
    <property type="evidence" value="ECO:0007669"/>
    <property type="project" value="TreeGrafter"/>
</dbReference>
<accession>A0A0M9VTU8</accession>
<gene>
    <name evidence="4" type="ORF">ESCO_000127</name>
</gene>
<feature type="compositionally biased region" description="Low complexity" evidence="1">
    <location>
        <begin position="746"/>
        <end position="760"/>
    </location>
</feature>
<feature type="region of interest" description="Disordered" evidence="1">
    <location>
        <begin position="337"/>
        <end position="592"/>
    </location>
</feature>
<dbReference type="Gene3D" id="3.40.20.10">
    <property type="entry name" value="Severin"/>
    <property type="match status" value="3"/>
</dbReference>
<feature type="compositionally biased region" description="Polar residues" evidence="1">
    <location>
        <begin position="516"/>
        <end position="527"/>
    </location>
</feature>
<dbReference type="SUPFAM" id="SSF55753">
    <property type="entry name" value="Actin depolymerizing proteins"/>
    <property type="match status" value="3"/>
</dbReference>
<feature type="region of interest" description="Disordered" evidence="1">
    <location>
        <begin position="682"/>
        <end position="892"/>
    </location>
</feature>
<dbReference type="InterPro" id="IPR025118">
    <property type="entry name" value="DUF4045"/>
</dbReference>
<keyword evidence="5" id="KW-1185">Reference proteome</keyword>
<dbReference type="Proteomes" id="UP000053831">
    <property type="component" value="Unassembled WGS sequence"/>
</dbReference>
<evidence type="ECO:0000313" key="5">
    <source>
        <dbReference type="Proteomes" id="UP000053831"/>
    </source>
</evidence>
<dbReference type="OrthoDB" id="6375767at2759"/>
<feature type="compositionally biased region" description="Basic and acidic residues" evidence="1">
    <location>
        <begin position="528"/>
        <end position="550"/>
    </location>
</feature>
<dbReference type="GO" id="GO:0015629">
    <property type="term" value="C:actin cytoskeleton"/>
    <property type="evidence" value="ECO:0007669"/>
    <property type="project" value="TreeGrafter"/>
</dbReference>
<feature type="region of interest" description="Disordered" evidence="1">
    <location>
        <begin position="913"/>
        <end position="965"/>
    </location>
</feature>